<dbReference type="PANTHER" id="PTHR33164:SF107">
    <property type="entry name" value="TRANSCRIPTIONAL REGULATORY PROTEIN"/>
    <property type="match status" value="1"/>
</dbReference>
<protein>
    <submittedName>
        <fullName evidence="2">MarR family transcriptional regulator</fullName>
    </submittedName>
</protein>
<dbReference type="InterPro" id="IPR036388">
    <property type="entry name" value="WH-like_DNA-bd_sf"/>
</dbReference>
<comment type="caution">
    <text evidence="2">The sequence shown here is derived from an EMBL/GenBank/DDBJ whole genome shotgun (WGS) entry which is preliminary data.</text>
</comment>
<name>A0A413RLA3_9CELL</name>
<dbReference type="RefSeq" id="WP_118767244.1">
    <property type="nucleotide sequence ID" value="NZ_QWKP01000193.1"/>
</dbReference>
<organism evidence="2 3">
    <name type="scientific">Cellulomonas rhizosphaerae</name>
    <dbReference type="NCBI Taxonomy" id="2293719"/>
    <lineage>
        <taxon>Bacteria</taxon>
        <taxon>Bacillati</taxon>
        <taxon>Actinomycetota</taxon>
        <taxon>Actinomycetes</taxon>
        <taxon>Micrococcales</taxon>
        <taxon>Cellulomonadaceae</taxon>
        <taxon>Cellulomonas</taxon>
    </lineage>
</organism>
<evidence type="ECO:0000313" key="2">
    <source>
        <dbReference type="EMBL" id="RHA40709.1"/>
    </source>
</evidence>
<dbReference type="EMBL" id="QWKP01000193">
    <property type="protein sequence ID" value="RHA40709.1"/>
    <property type="molecule type" value="Genomic_DNA"/>
</dbReference>
<dbReference type="Gene3D" id="1.10.10.10">
    <property type="entry name" value="Winged helix-like DNA-binding domain superfamily/Winged helix DNA-binding domain"/>
    <property type="match status" value="1"/>
</dbReference>
<dbReference type="InterPro" id="IPR036390">
    <property type="entry name" value="WH_DNA-bd_sf"/>
</dbReference>
<proteinExistence type="predicted"/>
<evidence type="ECO:0000313" key="3">
    <source>
        <dbReference type="Proteomes" id="UP000283374"/>
    </source>
</evidence>
<sequence>MSTAPDATVDALVQLSFAVQRILATVGAERELSVVQMRLLGIVRDRRIGMAELGLHLGLDKSSVTGLVTRAERRGLVQRSPSPDDGRAVHVTLTPLGRDWTEQGAAEVGAAIGELTARLDADQRALLTSLAASLVSGRATPR</sequence>
<reference evidence="2 3" key="1">
    <citation type="submission" date="2018-08" db="EMBL/GenBank/DDBJ databases">
        <title>Cellulomonas rhizosphaerae sp. nov., a novel actinomycete isolated from soil.</title>
        <authorList>
            <person name="Tian Y."/>
        </authorList>
    </citation>
    <scope>NUCLEOTIDE SEQUENCE [LARGE SCALE GENOMIC DNA]</scope>
    <source>
        <strain evidence="2 3">NEAU-TCZ24</strain>
    </source>
</reference>
<gene>
    <name evidence="2" type="ORF">D1825_09835</name>
</gene>
<dbReference type="AlphaFoldDB" id="A0A413RLA3"/>
<dbReference type="InterPro" id="IPR039422">
    <property type="entry name" value="MarR/SlyA-like"/>
</dbReference>
<accession>A0A413RLA3</accession>
<feature type="domain" description="HTH marR-type" evidence="1">
    <location>
        <begin position="5"/>
        <end position="136"/>
    </location>
</feature>
<dbReference type="PROSITE" id="PS50995">
    <property type="entry name" value="HTH_MARR_2"/>
    <property type="match status" value="1"/>
</dbReference>
<dbReference type="GO" id="GO:0006950">
    <property type="term" value="P:response to stress"/>
    <property type="evidence" value="ECO:0007669"/>
    <property type="project" value="TreeGrafter"/>
</dbReference>
<dbReference type="PANTHER" id="PTHR33164">
    <property type="entry name" value="TRANSCRIPTIONAL REGULATOR, MARR FAMILY"/>
    <property type="match status" value="1"/>
</dbReference>
<dbReference type="GO" id="GO:0003700">
    <property type="term" value="F:DNA-binding transcription factor activity"/>
    <property type="evidence" value="ECO:0007669"/>
    <property type="project" value="InterPro"/>
</dbReference>
<dbReference type="Proteomes" id="UP000283374">
    <property type="component" value="Unassembled WGS sequence"/>
</dbReference>
<dbReference type="InterPro" id="IPR000835">
    <property type="entry name" value="HTH_MarR-typ"/>
</dbReference>
<dbReference type="Pfam" id="PF12802">
    <property type="entry name" value="MarR_2"/>
    <property type="match status" value="1"/>
</dbReference>
<dbReference type="OrthoDB" id="3174724at2"/>
<dbReference type="PRINTS" id="PR00598">
    <property type="entry name" value="HTHMARR"/>
</dbReference>
<dbReference type="SUPFAM" id="SSF46785">
    <property type="entry name" value="Winged helix' DNA-binding domain"/>
    <property type="match status" value="1"/>
</dbReference>
<evidence type="ECO:0000259" key="1">
    <source>
        <dbReference type="PROSITE" id="PS50995"/>
    </source>
</evidence>
<keyword evidence="3" id="KW-1185">Reference proteome</keyword>
<dbReference type="SMART" id="SM00347">
    <property type="entry name" value="HTH_MARR"/>
    <property type="match status" value="1"/>
</dbReference>